<dbReference type="STRING" id="150374.A0A0M9VRP4"/>
<sequence>MPPLNLPPPPPLLLLLLPPHHKPSPPSSAILTPTRRHPFSTSRHASSPSPSPSNPPPPQDDHHNHNHNQTQPHDPLPAPGAENSLYDLFPLTLPHGPPPSGPFHINPRLLRREFLALQARAHPDLHPTHAKPRAEALSAHINHAYRTLAAPLPRAQYLLARRGLDLAGDEAARLRAADPHILELAMLAHEEIDDAESKEDIEQAKDRNSQRMRRCEDDLAAAFARDDVNAAVGEAVRLRYLVNIQTALDEWEPGKPVVFIH</sequence>
<dbReference type="Gene3D" id="1.10.287.110">
    <property type="entry name" value="DnaJ domain"/>
    <property type="match status" value="1"/>
</dbReference>
<dbReference type="EMBL" id="LGSR01000029">
    <property type="protein sequence ID" value="KOS16819.1"/>
    <property type="molecule type" value="Genomic_DNA"/>
</dbReference>
<evidence type="ECO:0000256" key="3">
    <source>
        <dbReference type="SAM" id="MobiDB-lite"/>
    </source>
</evidence>
<evidence type="ECO:0000256" key="1">
    <source>
        <dbReference type="ARBA" id="ARBA00010476"/>
    </source>
</evidence>
<evidence type="ECO:0000313" key="6">
    <source>
        <dbReference type="Proteomes" id="UP000053831"/>
    </source>
</evidence>
<dbReference type="GO" id="GO:0001671">
    <property type="term" value="F:ATPase activator activity"/>
    <property type="evidence" value="ECO:0007669"/>
    <property type="project" value="InterPro"/>
</dbReference>
<feature type="domain" description="J" evidence="4">
    <location>
        <begin position="84"/>
        <end position="168"/>
    </location>
</feature>
<dbReference type="GO" id="GO:0051259">
    <property type="term" value="P:protein complex oligomerization"/>
    <property type="evidence" value="ECO:0007669"/>
    <property type="project" value="InterPro"/>
</dbReference>
<dbReference type="InterPro" id="IPR036869">
    <property type="entry name" value="J_dom_sf"/>
</dbReference>
<dbReference type="GO" id="GO:0044571">
    <property type="term" value="P:[2Fe-2S] cluster assembly"/>
    <property type="evidence" value="ECO:0007669"/>
    <property type="project" value="InterPro"/>
</dbReference>
<evidence type="ECO:0000256" key="2">
    <source>
        <dbReference type="ARBA" id="ARBA00023186"/>
    </source>
</evidence>
<name>A0A0M9VRP4_ESCWE</name>
<protein>
    <submittedName>
        <fullName evidence="5">J-type co-chaperone JAC1</fullName>
    </submittedName>
</protein>
<feature type="compositionally biased region" description="Pro residues" evidence="3">
    <location>
        <begin position="49"/>
        <end position="58"/>
    </location>
</feature>
<feature type="region of interest" description="Disordered" evidence="3">
    <location>
        <begin position="1"/>
        <end position="104"/>
    </location>
</feature>
<dbReference type="Gene3D" id="1.20.1280.20">
    <property type="entry name" value="HscB, C-terminal domain"/>
    <property type="match status" value="1"/>
</dbReference>
<dbReference type="PANTHER" id="PTHR14021:SF15">
    <property type="entry name" value="IRON-SULFUR CLUSTER CO-CHAPERONE PROTEIN HSCB"/>
    <property type="match status" value="1"/>
</dbReference>
<dbReference type="PANTHER" id="PTHR14021">
    <property type="entry name" value="IRON-SULFUR CLUSTER CO-CHAPERONE PROTEIN HSCB"/>
    <property type="match status" value="1"/>
</dbReference>
<dbReference type="OrthoDB" id="448954at2759"/>
<gene>
    <name evidence="5" type="ORF">ESCO_004778</name>
</gene>
<dbReference type="InterPro" id="IPR009073">
    <property type="entry name" value="HscB_oligo_C"/>
</dbReference>
<evidence type="ECO:0000313" key="5">
    <source>
        <dbReference type="EMBL" id="KOS16819.1"/>
    </source>
</evidence>
<comment type="similarity">
    <text evidence="1">Belongs to the HscB family.</text>
</comment>
<dbReference type="PROSITE" id="PS50076">
    <property type="entry name" value="DNAJ_2"/>
    <property type="match status" value="1"/>
</dbReference>
<dbReference type="GO" id="GO:0051087">
    <property type="term" value="F:protein-folding chaperone binding"/>
    <property type="evidence" value="ECO:0007669"/>
    <property type="project" value="InterPro"/>
</dbReference>
<evidence type="ECO:0000259" key="4">
    <source>
        <dbReference type="PROSITE" id="PS50076"/>
    </source>
</evidence>
<dbReference type="AlphaFoldDB" id="A0A0M9VRP4"/>
<proteinExistence type="inferred from homology"/>
<dbReference type="SUPFAM" id="SSF47144">
    <property type="entry name" value="HSC20 (HSCB), C-terminal oligomerisation domain"/>
    <property type="match status" value="1"/>
</dbReference>
<dbReference type="Pfam" id="PF07743">
    <property type="entry name" value="HSCB_C"/>
    <property type="match status" value="1"/>
</dbReference>
<reference evidence="5 6" key="1">
    <citation type="submission" date="2015-07" db="EMBL/GenBank/DDBJ databases">
        <title>The genome of the fungus Escovopsis weberi, a specialized disease agent of ant agriculture.</title>
        <authorList>
            <person name="de Man T.J."/>
            <person name="Stajich J.E."/>
            <person name="Kubicek C.P."/>
            <person name="Chenthamara K."/>
            <person name="Atanasova L."/>
            <person name="Druzhinina I.S."/>
            <person name="Birnbaum S."/>
            <person name="Barribeau S.M."/>
            <person name="Teiling C."/>
            <person name="Suen G."/>
            <person name="Currie C."/>
            <person name="Gerardo N.M."/>
        </authorList>
    </citation>
    <scope>NUCLEOTIDE SEQUENCE [LARGE SCALE GENOMIC DNA]</scope>
</reference>
<dbReference type="SUPFAM" id="SSF46565">
    <property type="entry name" value="Chaperone J-domain"/>
    <property type="match status" value="1"/>
</dbReference>
<feature type="compositionally biased region" description="Pro residues" evidence="3">
    <location>
        <begin position="1"/>
        <end position="12"/>
    </location>
</feature>
<dbReference type="Proteomes" id="UP000053831">
    <property type="component" value="Unassembled WGS sequence"/>
</dbReference>
<accession>A0A0M9VRP4</accession>
<dbReference type="NCBIfam" id="TIGR00714">
    <property type="entry name" value="hscB"/>
    <property type="match status" value="1"/>
</dbReference>
<dbReference type="GO" id="GO:0005739">
    <property type="term" value="C:mitochondrion"/>
    <property type="evidence" value="ECO:0007669"/>
    <property type="project" value="TreeGrafter"/>
</dbReference>
<organism evidence="5 6">
    <name type="scientific">Escovopsis weberi</name>
    <dbReference type="NCBI Taxonomy" id="150374"/>
    <lineage>
        <taxon>Eukaryota</taxon>
        <taxon>Fungi</taxon>
        <taxon>Dikarya</taxon>
        <taxon>Ascomycota</taxon>
        <taxon>Pezizomycotina</taxon>
        <taxon>Sordariomycetes</taxon>
        <taxon>Hypocreomycetidae</taxon>
        <taxon>Hypocreales</taxon>
        <taxon>Hypocreaceae</taxon>
        <taxon>Escovopsis</taxon>
    </lineage>
</organism>
<keyword evidence="6" id="KW-1185">Reference proteome</keyword>
<dbReference type="InterPro" id="IPR036386">
    <property type="entry name" value="HscB_C_sf"/>
</dbReference>
<dbReference type="InterPro" id="IPR001623">
    <property type="entry name" value="DnaJ_domain"/>
</dbReference>
<comment type="caution">
    <text evidence="5">The sequence shown here is derived from an EMBL/GenBank/DDBJ whole genome shotgun (WGS) entry which is preliminary data.</text>
</comment>
<keyword evidence="2" id="KW-0143">Chaperone</keyword>
<dbReference type="InterPro" id="IPR004640">
    <property type="entry name" value="HscB"/>
</dbReference>